<evidence type="ECO:0000256" key="2">
    <source>
        <dbReference type="ARBA" id="ARBA00022723"/>
    </source>
</evidence>
<dbReference type="FunFam" id="3.30.50.10:FF:000030">
    <property type="entry name" value="Nuclear Hormone Receptor family"/>
    <property type="match status" value="1"/>
</dbReference>
<evidence type="ECO:0000256" key="6">
    <source>
        <dbReference type="ARBA" id="ARBA00023125"/>
    </source>
</evidence>
<feature type="region of interest" description="Disordered" evidence="11">
    <location>
        <begin position="271"/>
        <end position="350"/>
    </location>
</feature>
<proteinExistence type="inferred from homology"/>
<dbReference type="GO" id="GO:0008270">
    <property type="term" value="F:zinc ion binding"/>
    <property type="evidence" value="ECO:0007669"/>
    <property type="project" value="UniProtKB-KW"/>
</dbReference>
<keyword evidence="4 10" id="KW-0862">Zinc</keyword>
<keyword evidence="6 10" id="KW-0238">DNA-binding</keyword>
<evidence type="ECO:0000313" key="16">
    <source>
        <dbReference type="WBParaSite" id="ECPE_0000993601-mRNA-1"/>
    </source>
</evidence>
<dbReference type="InterPro" id="IPR050234">
    <property type="entry name" value="Nuclear_hormone_rcpt_NR1"/>
</dbReference>
<dbReference type="GO" id="GO:0004879">
    <property type="term" value="F:nuclear receptor activity"/>
    <property type="evidence" value="ECO:0007669"/>
    <property type="project" value="TreeGrafter"/>
</dbReference>
<dbReference type="PRINTS" id="PR00398">
    <property type="entry name" value="STRDHORMONER"/>
</dbReference>
<dbReference type="PANTHER" id="PTHR24082">
    <property type="entry name" value="NUCLEAR HORMONE RECEPTOR"/>
    <property type="match status" value="1"/>
</dbReference>
<evidence type="ECO:0000256" key="9">
    <source>
        <dbReference type="ARBA" id="ARBA00023242"/>
    </source>
</evidence>
<dbReference type="PROSITE" id="PS51843">
    <property type="entry name" value="NR_LBD"/>
    <property type="match status" value="1"/>
</dbReference>
<dbReference type="InterPro" id="IPR000536">
    <property type="entry name" value="Nucl_hrmn_rcpt_lig-bd"/>
</dbReference>
<dbReference type="GO" id="GO:0009755">
    <property type="term" value="P:hormone-mediated signaling pathway"/>
    <property type="evidence" value="ECO:0007669"/>
    <property type="project" value="TreeGrafter"/>
</dbReference>
<evidence type="ECO:0000256" key="1">
    <source>
        <dbReference type="ARBA" id="ARBA00005993"/>
    </source>
</evidence>
<accession>A0A183ASH0</accession>
<dbReference type="AlphaFoldDB" id="A0A183ASH0"/>
<feature type="compositionally biased region" description="Low complexity" evidence="11">
    <location>
        <begin position="284"/>
        <end position="304"/>
    </location>
</feature>
<keyword evidence="8 10" id="KW-0675">Receptor</keyword>
<dbReference type="Pfam" id="PF00104">
    <property type="entry name" value="Hormone_recep"/>
    <property type="match status" value="1"/>
</dbReference>
<dbReference type="InterPro" id="IPR001723">
    <property type="entry name" value="Nuclear_hrmn_rcpt"/>
</dbReference>
<dbReference type="PROSITE" id="PS00031">
    <property type="entry name" value="NUCLEAR_REC_DBD_1"/>
    <property type="match status" value="1"/>
</dbReference>
<dbReference type="Proteomes" id="UP000272942">
    <property type="component" value="Unassembled WGS sequence"/>
</dbReference>
<dbReference type="SUPFAM" id="SSF57716">
    <property type="entry name" value="Glucocorticoid receptor-like (DNA-binding domain)"/>
    <property type="match status" value="1"/>
</dbReference>
<dbReference type="OrthoDB" id="5771769at2759"/>
<dbReference type="Gene3D" id="1.10.565.10">
    <property type="entry name" value="Retinoid X Receptor"/>
    <property type="match status" value="1"/>
</dbReference>
<protein>
    <submittedName>
        <fullName evidence="16">Nuclear receptor domain-containing protein</fullName>
    </submittedName>
</protein>
<dbReference type="GO" id="GO:0000122">
    <property type="term" value="P:negative regulation of transcription by RNA polymerase II"/>
    <property type="evidence" value="ECO:0007669"/>
    <property type="project" value="TreeGrafter"/>
</dbReference>
<reference evidence="16" key="1">
    <citation type="submission" date="2016-06" db="UniProtKB">
        <authorList>
            <consortium name="WormBaseParasite"/>
        </authorList>
    </citation>
    <scope>IDENTIFICATION</scope>
</reference>
<dbReference type="PROSITE" id="PS51030">
    <property type="entry name" value="NUCLEAR_REC_DBD_2"/>
    <property type="match status" value="1"/>
</dbReference>
<comment type="similarity">
    <text evidence="1 10">Belongs to the nuclear hormone receptor family.</text>
</comment>
<keyword evidence="15" id="KW-1185">Reference proteome</keyword>
<dbReference type="SUPFAM" id="SSF48508">
    <property type="entry name" value="Nuclear receptor ligand-binding domain"/>
    <property type="match status" value="1"/>
</dbReference>
<keyword evidence="2 10" id="KW-0479">Metal-binding</keyword>
<gene>
    <name evidence="14" type="ORF">ECPE_LOCUS9905</name>
</gene>
<dbReference type="SMART" id="SM00399">
    <property type="entry name" value="ZnF_C4"/>
    <property type="match status" value="1"/>
</dbReference>
<evidence type="ECO:0000313" key="14">
    <source>
        <dbReference type="EMBL" id="VDP86160.1"/>
    </source>
</evidence>
<dbReference type="SMART" id="SM00430">
    <property type="entry name" value="HOLI"/>
    <property type="match status" value="1"/>
</dbReference>
<dbReference type="GO" id="GO:0000978">
    <property type="term" value="F:RNA polymerase II cis-regulatory region sequence-specific DNA binding"/>
    <property type="evidence" value="ECO:0007669"/>
    <property type="project" value="TreeGrafter"/>
</dbReference>
<sequence>MDSSPTALLSPSHSYTAHHSSIDKPMDTRIYSSYSKFSTSSIDANDGSSSAYSNTVVRNIHPFEQHSESSVGSPLAYMNDQTSSVAYLDPHSHYMAPLSDGSWLPSDSPKSNRVSTTAQSMTTPLNPVHCLFNSTTNSVQNKLSLNTVNTGTKPRNSVASCVEDRLFNHATGRLTNSQTPTKAVSTASNIRTQRSMIEGPRSCVVCGDKSSGSHYGVFTCEGCKGFFRRAIQRNQSYVCARTGKCEVNRALRNKCQHCRLLKCLASGMSKDSVRKKHPTTGAGSSSSSSSSSASSPMKKSNTSSDGTWKSSLGSQSPCVPLSITRSSTPNTSHTKREMFPSPVVKPGQSGVSSRPSALLLLSQQDQNVLSGLCDLIQSSKKQSMIQTPMEHSFGTSGDATKEIIRSVDMLFCPAQFAFAHHFAGCLDEFRQLCQHDQAILLRSSLIELTLLLLCNEYHPGPLECSGFVLQSSNTGAQPYLISPWNSNWVLTEAAFDQLHLCDNSWTPTRIFQFASRLNALQLSLEEVGPLIGLILFTPERADLLDTDSVSQIQGVWAELLRRLCESRGSQTRCAHLILLLSTLREFSSRIVHNLHSFFRSTGIPIPDCVRDFLHPAMDFTDYL</sequence>
<dbReference type="CDD" id="cd06916">
    <property type="entry name" value="NR_DBD_like"/>
    <property type="match status" value="1"/>
</dbReference>
<keyword evidence="5 10" id="KW-0805">Transcription regulation</keyword>
<dbReference type="Gene3D" id="3.30.50.10">
    <property type="entry name" value="Erythroid Transcription Factor GATA-1, subunit A"/>
    <property type="match status" value="1"/>
</dbReference>
<dbReference type="PANTHER" id="PTHR24082:SF473">
    <property type="entry name" value="ECDYSONE-INDUCED PROTEIN 75B, ISOFORM B"/>
    <property type="match status" value="1"/>
</dbReference>
<keyword evidence="3 10" id="KW-0863">Zinc-finger</keyword>
<dbReference type="PRINTS" id="PR00047">
    <property type="entry name" value="STROIDFINGER"/>
</dbReference>
<evidence type="ECO:0000256" key="7">
    <source>
        <dbReference type="ARBA" id="ARBA00023163"/>
    </source>
</evidence>
<feature type="region of interest" description="Disordered" evidence="11">
    <location>
        <begin position="1"/>
        <end position="21"/>
    </location>
</feature>
<evidence type="ECO:0000256" key="8">
    <source>
        <dbReference type="ARBA" id="ARBA00023170"/>
    </source>
</evidence>
<evidence type="ECO:0000256" key="4">
    <source>
        <dbReference type="ARBA" id="ARBA00022833"/>
    </source>
</evidence>
<dbReference type="InterPro" id="IPR001628">
    <property type="entry name" value="Znf_hrmn_rcpt"/>
</dbReference>
<feature type="domain" description="Nuclear receptor" evidence="12">
    <location>
        <begin position="200"/>
        <end position="275"/>
    </location>
</feature>
<dbReference type="WBParaSite" id="ECPE_0000993601-mRNA-1">
    <property type="protein sequence ID" value="ECPE_0000993601-mRNA-1"/>
    <property type="gene ID" value="ECPE_0000993601"/>
</dbReference>
<feature type="compositionally biased region" description="Polar residues" evidence="11">
    <location>
        <begin position="305"/>
        <end position="332"/>
    </location>
</feature>
<dbReference type="EMBL" id="UZAN01048162">
    <property type="protein sequence ID" value="VDP86160.1"/>
    <property type="molecule type" value="Genomic_DNA"/>
</dbReference>
<evidence type="ECO:0000256" key="11">
    <source>
        <dbReference type="SAM" id="MobiDB-lite"/>
    </source>
</evidence>
<evidence type="ECO:0000259" key="13">
    <source>
        <dbReference type="PROSITE" id="PS51843"/>
    </source>
</evidence>
<name>A0A183ASH0_9TREM</name>
<dbReference type="InterPro" id="IPR035500">
    <property type="entry name" value="NHR-like_dom_sf"/>
</dbReference>
<dbReference type="Pfam" id="PF00105">
    <property type="entry name" value="zf-C4"/>
    <property type="match status" value="1"/>
</dbReference>
<keyword evidence="9 10" id="KW-0539">Nucleus</keyword>
<evidence type="ECO:0000259" key="12">
    <source>
        <dbReference type="PROSITE" id="PS51030"/>
    </source>
</evidence>
<reference evidence="14 15" key="2">
    <citation type="submission" date="2018-11" db="EMBL/GenBank/DDBJ databases">
        <authorList>
            <consortium name="Pathogen Informatics"/>
        </authorList>
    </citation>
    <scope>NUCLEOTIDE SEQUENCE [LARGE SCALE GENOMIC DNA]</scope>
    <source>
        <strain evidence="14 15">Egypt</strain>
    </source>
</reference>
<dbReference type="GO" id="GO:0005634">
    <property type="term" value="C:nucleus"/>
    <property type="evidence" value="ECO:0007669"/>
    <property type="project" value="UniProtKB-SubCell"/>
</dbReference>
<dbReference type="InterPro" id="IPR013088">
    <property type="entry name" value="Znf_NHR/GATA"/>
</dbReference>
<evidence type="ECO:0000313" key="15">
    <source>
        <dbReference type="Proteomes" id="UP000272942"/>
    </source>
</evidence>
<keyword evidence="7 10" id="KW-0804">Transcription</keyword>
<evidence type="ECO:0000256" key="10">
    <source>
        <dbReference type="RuleBase" id="RU004334"/>
    </source>
</evidence>
<feature type="compositionally biased region" description="Polar residues" evidence="11">
    <location>
        <begin position="1"/>
        <end position="19"/>
    </location>
</feature>
<evidence type="ECO:0000256" key="3">
    <source>
        <dbReference type="ARBA" id="ARBA00022771"/>
    </source>
</evidence>
<feature type="domain" description="NR LBD" evidence="13">
    <location>
        <begin position="364"/>
        <end position="616"/>
    </location>
</feature>
<organism evidence="16">
    <name type="scientific">Echinostoma caproni</name>
    <dbReference type="NCBI Taxonomy" id="27848"/>
    <lineage>
        <taxon>Eukaryota</taxon>
        <taxon>Metazoa</taxon>
        <taxon>Spiralia</taxon>
        <taxon>Lophotrochozoa</taxon>
        <taxon>Platyhelminthes</taxon>
        <taxon>Trematoda</taxon>
        <taxon>Digenea</taxon>
        <taxon>Plagiorchiida</taxon>
        <taxon>Echinostomata</taxon>
        <taxon>Echinostomatoidea</taxon>
        <taxon>Echinostomatidae</taxon>
        <taxon>Echinostoma</taxon>
    </lineage>
</organism>
<dbReference type="GO" id="GO:0030154">
    <property type="term" value="P:cell differentiation"/>
    <property type="evidence" value="ECO:0007669"/>
    <property type="project" value="TreeGrafter"/>
</dbReference>
<evidence type="ECO:0000256" key="5">
    <source>
        <dbReference type="ARBA" id="ARBA00023015"/>
    </source>
</evidence>
<dbReference type="GO" id="GO:0045944">
    <property type="term" value="P:positive regulation of transcription by RNA polymerase II"/>
    <property type="evidence" value="ECO:0007669"/>
    <property type="project" value="TreeGrafter"/>
</dbReference>
<comment type="subcellular location">
    <subcellularLocation>
        <location evidence="10">Nucleus</location>
    </subcellularLocation>
</comment>